<dbReference type="GeneID" id="18163534"/>
<dbReference type="Proteomes" id="UP000001610">
    <property type="component" value="Unassembled WGS sequence"/>
</dbReference>
<dbReference type="InParanoid" id="G3J5D5"/>
<evidence type="ECO:0000313" key="3">
    <source>
        <dbReference type="Proteomes" id="UP000001610"/>
    </source>
</evidence>
<organism evidence="2 3">
    <name type="scientific">Cordyceps militaris (strain CM01)</name>
    <name type="common">Caterpillar fungus</name>
    <dbReference type="NCBI Taxonomy" id="983644"/>
    <lineage>
        <taxon>Eukaryota</taxon>
        <taxon>Fungi</taxon>
        <taxon>Dikarya</taxon>
        <taxon>Ascomycota</taxon>
        <taxon>Pezizomycotina</taxon>
        <taxon>Sordariomycetes</taxon>
        <taxon>Hypocreomycetidae</taxon>
        <taxon>Hypocreales</taxon>
        <taxon>Cordycipitaceae</taxon>
        <taxon>Cordyceps</taxon>
    </lineage>
</organism>
<dbReference type="RefSeq" id="XP_006666722.1">
    <property type="nucleotide sequence ID" value="XM_006666659.1"/>
</dbReference>
<dbReference type="VEuPathDB" id="FungiDB:CCM_01503"/>
<gene>
    <name evidence="2" type="ORF">CCM_01503</name>
</gene>
<feature type="region of interest" description="Disordered" evidence="1">
    <location>
        <begin position="38"/>
        <end position="74"/>
    </location>
</feature>
<dbReference type="KEGG" id="cmt:CCM_01503"/>
<evidence type="ECO:0000256" key="1">
    <source>
        <dbReference type="SAM" id="MobiDB-lite"/>
    </source>
</evidence>
<feature type="compositionally biased region" description="Low complexity" evidence="1">
    <location>
        <begin position="38"/>
        <end position="63"/>
    </location>
</feature>
<accession>G3J5D5</accession>
<evidence type="ECO:0000313" key="2">
    <source>
        <dbReference type="EMBL" id="EGX96845.1"/>
    </source>
</evidence>
<dbReference type="AlphaFoldDB" id="G3J5D5"/>
<dbReference type="HOGENOM" id="CLU_2687751_0_0_1"/>
<proteinExistence type="predicted"/>
<keyword evidence="3" id="KW-1185">Reference proteome</keyword>
<reference evidence="2 3" key="1">
    <citation type="journal article" date="2011" name="Genome Biol.">
        <title>Genome sequence of the insect pathogenic fungus Cordyceps militaris, a valued traditional Chinese medicine.</title>
        <authorList>
            <person name="Zheng P."/>
            <person name="Xia Y."/>
            <person name="Xiao G."/>
            <person name="Xiong C."/>
            <person name="Hu X."/>
            <person name="Zhang S."/>
            <person name="Zheng H."/>
            <person name="Huang Y."/>
            <person name="Zhou Y."/>
            <person name="Wang S."/>
            <person name="Zhao G.P."/>
            <person name="Liu X."/>
            <person name="St Leger R.J."/>
            <person name="Wang C."/>
        </authorList>
    </citation>
    <scope>NUCLEOTIDE SEQUENCE [LARGE SCALE GENOMIC DNA]</scope>
    <source>
        <strain evidence="2 3">CM01</strain>
    </source>
</reference>
<dbReference type="EMBL" id="JH126399">
    <property type="protein sequence ID" value="EGX96845.1"/>
    <property type="molecule type" value="Genomic_DNA"/>
</dbReference>
<name>G3J5D5_CORMM</name>
<protein>
    <submittedName>
        <fullName evidence="2">Uncharacterized protein</fullName>
    </submittedName>
</protein>
<sequence length="74" mass="7981">MLANLIQDSSSRIISLFQTPITNKHTISIRSANPIHSIHSTHSTHPTCSLSSSAQQTLSQPPLASCATQNFARP</sequence>